<feature type="coiled-coil region" evidence="1">
    <location>
        <begin position="265"/>
        <end position="299"/>
    </location>
</feature>
<dbReference type="InParanoid" id="A0A1D2VGL7"/>
<dbReference type="InterPro" id="IPR058986">
    <property type="entry name" value="Swc3_C"/>
</dbReference>
<keyword evidence="5" id="KW-1185">Reference proteome</keyword>
<proteinExistence type="predicted"/>
<dbReference type="Proteomes" id="UP000095038">
    <property type="component" value="Unassembled WGS sequence"/>
</dbReference>
<dbReference type="RefSeq" id="XP_020046924.1">
    <property type="nucleotide sequence ID" value="XM_020193309.1"/>
</dbReference>
<feature type="compositionally biased region" description="Basic and acidic residues" evidence="2">
    <location>
        <begin position="256"/>
        <end position="265"/>
    </location>
</feature>
<keyword evidence="1" id="KW-0175">Coiled coil</keyword>
<dbReference type="OrthoDB" id="4097064at2759"/>
<evidence type="ECO:0000313" key="4">
    <source>
        <dbReference type="EMBL" id="ODV60617.1"/>
    </source>
</evidence>
<dbReference type="EMBL" id="KV454481">
    <property type="protein sequence ID" value="ODV60617.1"/>
    <property type="molecule type" value="Genomic_DNA"/>
</dbReference>
<evidence type="ECO:0000256" key="1">
    <source>
        <dbReference type="SAM" id="Coils"/>
    </source>
</evidence>
<evidence type="ECO:0000313" key="5">
    <source>
        <dbReference type="Proteomes" id="UP000095038"/>
    </source>
</evidence>
<dbReference type="GeneID" id="30966945"/>
<dbReference type="STRING" id="1344418.A0A1D2VGL7"/>
<dbReference type="GO" id="GO:0140849">
    <property type="term" value="F:ATP-dependent H2AZ histone chaperone activity"/>
    <property type="evidence" value="ECO:0007669"/>
    <property type="project" value="InterPro"/>
</dbReference>
<dbReference type="PANTHER" id="PTHR28108">
    <property type="entry name" value="SWR1-COMPLEX PROTEIN 3"/>
    <property type="match status" value="1"/>
</dbReference>
<dbReference type="InterPro" id="IPR037651">
    <property type="entry name" value="Swc3"/>
</dbReference>
<feature type="region of interest" description="Disordered" evidence="2">
    <location>
        <begin position="154"/>
        <end position="199"/>
    </location>
</feature>
<feature type="domain" description="Swc3 C-terminal" evidence="3">
    <location>
        <begin position="47"/>
        <end position="144"/>
    </location>
</feature>
<name>A0A1D2VGL7_9ASCO</name>
<feature type="compositionally biased region" description="Basic and acidic residues" evidence="2">
    <location>
        <begin position="154"/>
        <end position="164"/>
    </location>
</feature>
<protein>
    <recommendedName>
        <fullName evidence="3">Swc3 C-terminal domain-containing protein</fullName>
    </recommendedName>
</protein>
<feature type="region of interest" description="Disordered" evidence="2">
    <location>
        <begin position="233"/>
        <end position="265"/>
    </location>
</feature>
<sequence>MNTNMNMNYINNRNNQNQFIKNKRVEIKPLKVQKSKPAKPVKVKPPKEEKLTSFQERYLNNADLVFEFFENANFRLHLPKDAIVEVIGDSENDQEFKMSFSYLLIVDETSVENFNRMWNDVLEKKNDEKKQLEEKKLQEKRLLEKQSLEKQRLEETNKVKETQKIDPSAGTLTKIDNGEIKTIQENDTGNGKENIGDEDSKLPVIQEADLNENQKLGDETTVKSEVEIKAIPKRARKKRVNRYGKRRKSSRIAQSSKDHQLGQDIYIEEHQLKEERKKKEKLNKEQKEKEAAEKSKKEKIIYTPFTFQVLNIPKRFVPILKNSVNKPEEVKEKMKLIFEKGVRTPKCYLWYQIDGFKDEKLGEELRQKLVHNSLAMAAKIKRGTKN</sequence>
<evidence type="ECO:0000259" key="3">
    <source>
        <dbReference type="Pfam" id="PF26242"/>
    </source>
</evidence>
<dbReference type="PANTHER" id="PTHR28108:SF1">
    <property type="entry name" value="SWR1-COMPLEX PROTEIN 3"/>
    <property type="match status" value="1"/>
</dbReference>
<feature type="compositionally biased region" description="Basic residues" evidence="2">
    <location>
        <begin position="233"/>
        <end position="250"/>
    </location>
</feature>
<dbReference type="AlphaFoldDB" id="A0A1D2VGL7"/>
<organism evidence="4 5">
    <name type="scientific">Ascoidea rubescens DSM 1968</name>
    <dbReference type="NCBI Taxonomy" id="1344418"/>
    <lineage>
        <taxon>Eukaryota</taxon>
        <taxon>Fungi</taxon>
        <taxon>Dikarya</taxon>
        <taxon>Ascomycota</taxon>
        <taxon>Saccharomycotina</taxon>
        <taxon>Saccharomycetes</taxon>
        <taxon>Ascoideaceae</taxon>
        <taxon>Ascoidea</taxon>
    </lineage>
</organism>
<evidence type="ECO:0000256" key="2">
    <source>
        <dbReference type="SAM" id="MobiDB-lite"/>
    </source>
</evidence>
<dbReference type="Pfam" id="PF26242">
    <property type="entry name" value="Swc3_C"/>
    <property type="match status" value="2"/>
</dbReference>
<gene>
    <name evidence="4" type="ORF">ASCRUDRAFT_76015</name>
</gene>
<accession>A0A1D2VGL7</accession>
<feature type="domain" description="Swc3 C-terminal" evidence="3">
    <location>
        <begin position="270"/>
        <end position="370"/>
    </location>
</feature>
<dbReference type="GO" id="GO:0000812">
    <property type="term" value="C:Swr1 complex"/>
    <property type="evidence" value="ECO:0007669"/>
    <property type="project" value="InterPro"/>
</dbReference>
<reference evidence="5" key="1">
    <citation type="submission" date="2016-05" db="EMBL/GenBank/DDBJ databases">
        <title>Comparative genomics of biotechnologically important yeasts.</title>
        <authorList>
            <consortium name="DOE Joint Genome Institute"/>
            <person name="Riley R."/>
            <person name="Haridas S."/>
            <person name="Wolfe K.H."/>
            <person name="Lopes M.R."/>
            <person name="Hittinger C.T."/>
            <person name="Goker M."/>
            <person name="Salamov A."/>
            <person name="Wisecaver J."/>
            <person name="Long T.M."/>
            <person name="Aerts A.L."/>
            <person name="Barry K."/>
            <person name="Choi C."/>
            <person name="Clum A."/>
            <person name="Coughlan A.Y."/>
            <person name="Deshpande S."/>
            <person name="Douglass A.P."/>
            <person name="Hanson S.J."/>
            <person name="Klenk H.-P."/>
            <person name="Labutti K."/>
            <person name="Lapidus A."/>
            <person name="Lindquist E."/>
            <person name="Lipzen A."/>
            <person name="Meier-Kolthoff J.P."/>
            <person name="Ohm R.A."/>
            <person name="Otillar R.P."/>
            <person name="Pangilinan J."/>
            <person name="Peng Y."/>
            <person name="Rokas A."/>
            <person name="Rosa C.A."/>
            <person name="Scheuner C."/>
            <person name="Sibirny A.A."/>
            <person name="Slot J.C."/>
            <person name="Stielow J.B."/>
            <person name="Sun H."/>
            <person name="Kurtzman C.P."/>
            <person name="Blackwell M."/>
            <person name="Grigoriev I.V."/>
            <person name="Jeffries T.W."/>
        </authorList>
    </citation>
    <scope>NUCLEOTIDE SEQUENCE [LARGE SCALE GENOMIC DNA]</scope>
    <source>
        <strain evidence="5">DSM 1968</strain>
    </source>
</reference>